<sequence>MILTRWRVRRCAWLTFLLAVVFALASPVANAETTTTTTTTTPATAAVRPQSYKLLQLNLCLSGIAGCYAGTQYPAVVDEAIDKIRTNAPDVATLVETCSGDAQRIADETGYHLAFGAVIYKGAELPCVKPTGRGVFGITVLTRRPIASVDDAAYQAQNGNEQRRRVCATTVDGATACVTHLAVRDADPAGPNSVANDGQCAEFGALLAGYASTGRPVIAAGDMNRQTSCAPVGFWSRQDSAASQSPGIQHAYGTYRWFHRPVATTPPMTYSDHDALLVTSLFS</sequence>
<dbReference type="STRING" id="504797.SAMN05421678_10466"/>
<dbReference type="OrthoDB" id="384721at2"/>
<keyword evidence="4" id="KW-0540">Nuclease</keyword>
<feature type="signal peptide" evidence="1">
    <location>
        <begin position="1"/>
        <end position="31"/>
    </location>
</feature>
<reference evidence="4 5" key="1">
    <citation type="submission" date="2016-10" db="EMBL/GenBank/DDBJ databases">
        <authorList>
            <person name="de Groot N.N."/>
        </authorList>
    </citation>
    <scope>NUCLEOTIDE SEQUENCE [LARGE SCALE GENOMIC DNA]</scope>
    <source>
        <strain evidence="4 5">CPCC 202808</strain>
    </source>
</reference>
<reference evidence="3 6" key="2">
    <citation type="submission" date="2020-07" db="EMBL/GenBank/DDBJ databases">
        <title>Sequencing the genomes of 1000 actinobacteria strains.</title>
        <authorList>
            <person name="Klenk H.-P."/>
        </authorList>
    </citation>
    <scope>NUCLEOTIDE SEQUENCE [LARGE SCALE GENOMIC DNA]</scope>
    <source>
        <strain evidence="3 6">DSM 45117</strain>
    </source>
</reference>
<name>A0A1I2PCI6_9ACTN</name>
<evidence type="ECO:0000313" key="5">
    <source>
        <dbReference type="Proteomes" id="UP000199052"/>
    </source>
</evidence>
<evidence type="ECO:0000259" key="2">
    <source>
        <dbReference type="Pfam" id="PF03372"/>
    </source>
</evidence>
<dbReference type="SUPFAM" id="SSF56219">
    <property type="entry name" value="DNase I-like"/>
    <property type="match status" value="1"/>
</dbReference>
<dbReference type="GO" id="GO:0004527">
    <property type="term" value="F:exonuclease activity"/>
    <property type="evidence" value="ECO:0007669"/>
    <property type="project" value="UniProtKB-KW"/>
</dbReference>
<dbReference type="InterPro" id="IPR005135">
    <property type="entry name" value="Endo/exonuclease/phosphatase"/>
</dbReference>
<protein>
    <submittedName>
        <fullName evidence="4">Endonuclease/Exonuclease/phosphatase family protein</fullName>
    </submittedName>
    <submittedName>
        <fullName evidence="3">Endonuclease/exonuclease/phosphatase family metal-dependent hydrolase</fullName>
    </submittedName>
</protein>
<keyword evidence="4" id="KW-0269">Exonuclease</keyword>
<dbReference type="Gene3D" id="3.60.10.10">
    <property type="entry name" value="Endonuclease/exonuclease/phosphatase"/>
    <property type="match status" value="1"/>
</dbReference>
<keyword evidence="4" id="KW-0255">Endonuclease</keyword>
<dbReference type="AlphaFoldDB" id="A0A1I2PCI6"/>
<keyword evidence="6" id="KW-1185">Reference proteome</keyword>
<dbReference type="Proteomes" id="UP000199052">
    <property type="component" value="Unassembled WGS sequence"/>
</dbReference>
<keyword evidence="3" id="KW-0378">Hydrolase</keyword>
<dbReference type="EMBL" id="FOOI01000004">
    <property type="protein sequence ID" value="SFG13223.1"/>
    <property type="molecule type" value="Genomic_DNA"/>
</dbReference>
<evidence type="ECO:0000313" key="3">
    <source>
        <dbReference type="EMBL" id="NYH83682.1"/>
    </source>
</evidence>
<accession>A0A1I2PCI6</accession>
<dbReference type="InterPro" id="IPR036691">
    <property type="entry name" value="Endo/exonu/phosph_ase_sf"/>
</dbReference>
<dbReference type="EMBL" id="JACBZA010000001">
    <property type="protein sequence ID" value="NYH83682.1"/>
    <property type="molecule type" value="Genomic_DNA"/>
</dbReference>
<feature type="chain" id="PRO_5011675889" evidence="1">
    <location>
        <begin position="32"/>
        <end position="283"/>
    </location>
</feature>
<keyword evidence="1" id="KW-0732">Signal</keyword>
<proteinExistence type="predicted"/>
<organism evidence="4 5">
    <name type="scientific">Actinopolymorpha cephalotaxi</name>
    <dbReference type="NCBI Taxonomy" id="504797"/>
    <lineage>
        <taxon>Bacteria</taxon>
        <taxon>Bacillati</taxon>
        <taxon>Actinomycetota</taxon>
        <taxon>Actinomycetes</taxon>
        <taxon>Propionibacteriales</taxon>
        <taxon>Actinopolymorphaceae</taxon>
        <taxon>Actinopolymorpha</taxon>
    </lineage>
</organism>
<evidence type="ECO:0000313" key="4">
    <source>
        <dbReference type="EMBL" id="SFG13223.1"/>
    </source>
</evidence>
<evidence type="ECO:0000313" key="6">
    <source>
        <dbReference type="Proteomes" id="UP000533017"/>
    </source>
</evidence>
<dbReference type="GO" id="GO:0004519">
    <property type="term" value="F:endonuclease activity"/>
    <property type="evidence" value="ECO:0007669"/>
    <property type="project" value="UniProtKB-KW"/>
</dbReference>
<evidence type="ECO:0000256" key="1">
    <source>
        <dbReference type="SAM" id="SignalP"/>
    </source>
</evidence>
<dbReference type="Proteomes" id="UP000533017">
    <property type="component" value="Unassembled WGS sequence"/>
</dbReference>
<dbReference type="RefSeq" id="WP_139238879.1">
    <property type="nucleotide sequence ID" value="NZ_FOOI01000004.1"/>
</dbReference>
<gene>
    <name evidence="3" type="ORF">FHR37_002533</name>
    <name evidence="4" type="ORF">SAMN05421678_10466</name>
</gene>
<dbReference type="Pfam" id="PF03372">
    <property type="entry name" value="Exo_endo_phos"/>
    <property type="match status" value="1"/>
</dbReference>
<feature type="domain" description="Endonuclease/exonuclease/phosphatase" evidence="2">
    <location>
        <begin position="73"/>
        <end position="265"/>
    </location>
</feature>